<reference evidence="9 10" key="1">
    <citation type="submission" date="2014-06" db="EMBL/GenBank/DDBJ databases">
        <authorList>
            <person name="Ngugi D.K."/>
            <person name="Blom J."/>
            <person name="Alam I."/>
            <person name="Rashid M."/>
            <person name="Baalawi W."/>
            <person name="Zhang G."/>
            <person name="Hikmawan T."/>
            <person name="Guan Y."/>
            <person name="Antunes A."/>
            <person name="Siam R."/>
            <person name="El-Dorry H."/>
            <person name="Bajic V."/>
            <person name="Stingl U."/>
        </authorList>
    </citation>
    <scope>NUCLEOTIDE SEQUENCE [LARGE SCALE GENOMIC DNA]</scope>
    <source>
        <strain evidence="9">SCGC AAA799-P11</strain>
    </source>
</reference>
<dbReference type="PANTHER" id="PTHR43210:SF5">
    <property type="entry name" value="DETHIOBIOTIN SYNTHETASE"/>
    <property type="match status" value="1"/>
</dbReference>
<feature type="binding site" evidence="8">
    <location>
        <position position="61"/>
    </location>
    <ligand>
        <name>ATP</name>
        <dbReference type="ChEBI" id="CHEBI:30616"/>
    </ligand>
</feature>
<dbReference type="NCBIfam" id="TIGR00347">
    <property type="entry name" value="bioD"/>
    <property type="match status" value="1"/>
</dbReference>
<keyword evidence="5 8" id="KW-0093">Biotin biosynthesis</keyword>
<dbReference type="PATRIC" id="fig|1502295.3.peg.272"/>
<dbReference type="SUPFAM" id="SSF52540">
    <property type="entry name" value="P-loop containing nucleoside triphosphate hydrolases"/>
    <property type="match status" value="1"/>
</dbReference>
<dbReference type="EMBL" id="JOSZ01000003">
    <property type="protein sequence ID" value="KFM19975.1"/>
    <property type="molecule type" value="Genomic_DNA"/>
</dbReference>
<dbReference type="PIRSF" id="PIRSF006755">
    <property type="entry name" value="DTB_synth"/>
    <property type="match status" value="1"/>
</dbReference>
<proteinExistence type="inferred from homology"/>
<dbReference type="GO" id="GO:0009102">
    <property type="term" value="P:biotin biosynthetic process"/>
    <property type="evidence" value="ECO:0007669"/>
    <property type="project" value="UniProtKB-UniRule"/>
</dbReference>
<dbReference type="Gene3D" id="3.40.50.300">
    <property type="entry name" value="P-loop containing nucleotide triphosphate hydrolases"/>
    <property type="match status" value="1"/>
</dbReference>
<keyword evidence="6 8" id="KW-0067">ATP-binding</keyword>
<dbReference type="FunFam" id="3.40.50.300:FF:000292">
    <property type="entry name" value="ATP-dependent dethiobiotin synthetase BioD"/>
    <property type="match status" value="1"/>
</dbReference>
<name>A0A087S2M1_9ARCH</name>
<dbReference type="AlphaFoldDB" id="A0A087S2M1"/>
<dbReference type="HAMAP" id="MF_00336">
    <property type="entry name" value="BioD"/>
    <property type="match status" value="1"/>
</dbReference>
<comment type="catalytic activity">
    <reaction evidence="8">
        <text>(7R,8S)-7,8-diammoniononanoate + CO2 + ATP = (4R,5S)-dethiobiotin + ADP + phosphate + 3 H(+)</text>
        <dbReference type="Rhea" id="RHEA:15805"/>
        <dbReference type="ChEBI" id="CHEBI:15378"/>
        <dbReference type="ChEBI" id="CHEBI:16526"/>
        <dbReference type="ChEBI" id="CHEBI:30616"/>
        <dbReference type="ChEBI" id="CHEBI:43474"/>
        <dbReference type="ChEBI" id="CHEBI:149469"/>
        <dbReference type="ChEBI" id="CHEBI:149473"/>
        <dbReference type="ChEBI" id="CHEBI:456216"/>
        <dbReference type="EC" id="6.3.3.3"/>
    </reaction>
</comment>
<organism evidence="9 10">
    <name type="scientific">Marine Group I thaumarchaeote SCGC AAA799-P11</name>
    <dbReference type="NCBI Taxonomy" id="1502295"/>
    <lineage>
        <taxon>Archaea</taxon>
        <taxon>Nitrososphaerota</taxon>
        <taxon>Marine Group I</taxon>
    </lineage>
</organism>
<keyword evidence="2 8" id="KW-0436">Ligase</keyword>
<comment type="caution">
    <text evidence="9">The sequence shown here is derived from an EMBL/GenBank/DDBJ whole genome shotgun (WGS) entry which is preliminary data.</text>
</comment>
<feature type="active site" evidence="8">
    <location>
        <position position="45"/>
    </location>
</feature>
<dbReference type="Pfam" id="PF13500">
    <property type="entry name" value="AAA_26"/>
    <property type="match status" value="1"/>
</dbReference>
<dbReference type="EC" id="6.3.3.3" evidence="8"/>
<dbReference type="InterPro" id="IPR004472">
    <property type="entry name" value="DTB_synth_BioD"/>
</dbReference>
<keyword evidence="4 8" id="KW-0547">Nucleotide-binding</keyword>
<feature type="binding site" evidence="8">
    <location>
        <begin position="211"/>
        <end position="213"/>
    </location>
    <ligand>
        <name>ATP</name>
        <dbReference type="ChEBI" id="CHEBI:30616"/>
    </ligand>
</feature>
<evidence type="ECO:0000256" key="3">
    <source>
        <dbReference type="ARBA" id="ARBA00022723"/>
    </source>
</evidence>
<dbReference type="Proteomes" id="UP000029387">
    <property type="component" value="Unassembled WGS sequence"/>
</dbReference>
<feature type="binding site" evidence="8">
    <location>
        <begin position="122"/>
        <end position="125"/>
    </location>
    <ligand>
        <name>ATP</name>
        <dbReference type="ChEBI" id="CHEBI:30616"/>
    </ligand>
</feature>
<comment type="similarity">
    <text evidence="8">Belongs to the dethiobiotin synthetase family.</text>
</comment>
<gene>
    <name evidence="8 9" type="primary">bioD</name>
    <name evidence="9" type="ORF">AAA799P11_00279</name>
</gene>
<feature type="binding site" evidence="8">
    <location>
        <begin position="182"/>
        <end position="183"/>
    </location>
    <ligand>
        <name>ATP</name>
        <dbReference type="ChEBI" id="CHEBI:30616"/>
    </ligand>
</feature>
<comment type="subcellular location">
    <subcellularLocation>
        <location evidence="8">Cytoplasm</location>
    </subcellularLocation>
</comment>
<evidence type="ECO:0000256" key="4">
    <source>
        <dbReference type="ARBA" id="ARBA00022741"/>
    </source>
</evidence>
<dbReference type="GO" id="GO:0005829">
    <property type="term" value="C:cytosol"/>
    <property type="evidence" value="ECO:0007669"/>
    <property type="project" value="TreeGrafter"/>
</dbReference>
<comment type="subunit">
    <text evidence="8">Homodimer.</text>
</comment>
<dbReference type="GO" id="GO:0042803">
    <property type="term" value="F:protein homodimerization activity"/>
    <property type="evidence" value="ECO:0007669"/>
    <property type="project" value="UniProtKB-ARBA"/>
</dbReference>
<evidence type="ECO:0000256" key="6">
    <source>
        <dbReference type="ARBA" id="ARBA00022840"/>
    </source>
</evidence>
<comment type="pathway">
    <text evidence="8">Cofactor biosynthesis; biotin biosynthesis; biotin from 7,8-diaminononanoate: step 1/2.</text>
</comment>
<evidence type="ECO:0000256" key="7">
    <source>
        <dbReference type="ARBA" id="ARBA00022842"/>
    </source>
</evidence>
<evidence type="ECO:0000256" key="1">
    <source>
        <dbReference type="ARBA" id="ARBA00022490"/>
    </source>
</evidence>
<comment type="function">
    <text evidence="8">Catalyzes a mechanistically unusual reaction, the ATP-dependent insertion of CO2 between the N7 and N8 nitrogen atoms of 7,8-diaminopelargonic acid (DAPA, also called 7,8-diammoniononanoate) to form a ureido ring.</text>
</comment>
<evidence type="ECO:0000256" key="5">
    <source>
        <dbReference type="ARBA" id="ARBA00022756"/>
    </source>
</evidence>
<feature type="binding site" evidence="8">
    <location>
        <position position="24"/>
    </location>
    <ligand>
        <name>Mg(2+)</name>
        <dbReference type="ChEBI" id="CHEBI:18420"/>
    </ligand>
</feature>
<evidence type="ECO:0000313" key="10">
    <source>
        <dbReference type="Proteomes" id="UP000029387"/>
    </source>
</evidence>
<keyword evidence="1 8" id="KW-0963">Cytoplasm</keyword>
<feature type="binding site" evidence="8">
    <location>
        <position position="122"/>
    </location>
    <ligand>
        <name>Mg(2+)</name>
        <dbReference type="ChEBI" id="CHEBI:18420"/>
    </ligand>
</feature>
<dbReference type="CDD" id="cd03109">
    <property type="entry name" value="DTBS"/>
    <property type="match status" value="1"/>
</dbReference>
<dbReference type="GO" id="GO:0000287">
    <property type="term" value="F:magnesium ion binding"/>
    <property type="evidence" value="ECO:0007669"/>
    <property type="project" value="UniProtKB-UniRule"/>
</dbReference>
<keyword evidence="10" id="KW-1185">Reference proteome</keyword>
<feature type="binding site" evidence="8">
    <location>
        <position position="61"/>
    </location>
    <ligand>
        <name>Mg(2+)</name>
        <dbReference type="ChEBI" id="CHEBI:18420"/>
    </ligand>
</feature>
<accession>A0A087S2M1</accession>
<comment type="caution">
    <text evidence="8">Lacks conserved residue(s) required for the propagation of feature annotation.</text>
</comment>
<evidence type="ECO:0000256" key="2">
    <source>
        <dbReference type="ARBA" id="ARBA00022598"/>
    </source>
</evidence>
<comment type="cofactor">
    <cofactor evidence="8">
        <name>Mg(2+)</name>
        <dbReference type="ChEBI" id="CHEBI:18420"/>
    </cofactor>
</comment>
<dbReference type="GO" id="GO:0005524">
    <property type="term" value="F:ATP binding"/>
    <property type="evidence" value="ECO:0007669"/>
    <property type="project" value="UniProtKB-UniRule"/>
</dbReference>
<sequence>MDYSKKYLLKSVFITGTDTDVGKTYITAGLAVALRKMDVDVGVMKPFAAGTAQKKGYKSEDVEILAKAAQTSDPENLVNPQFFPISASPYTAWKNLKTKPKISAILSNFKKLSKLHEMILVEGMGGIMTPILKNYYITNLIKEMKIPTVIVTRSKVGTVNHTIMTIQMCQKYKIPIKGIIINDFDDDGYSVKNLKRDLQNLTDVKVLGSIPFIKDMSDASLNRIFKKNIDLKTLLK</sequence>
<protein>
    <recommendedName>
        <fullName evidence="8">ATP-dependent dethiobiotin synthetase BioD</fullName>
        <ecNumber evidence="8">6.3.3.3</ecNumber>
    </recommendedName>
    <alternativeName>
        <fullName evidence="8">DTB synthetase</fullName>
        <shortName evidence="8">DTBS</shortName>
    </alternativeName>
    <alternativeName>
        <fullName evidence="8">Dethiobiotin synthase</fullName>
    </alternativeName>
</protein>
<keyword evidence="7 8" id="KW-0460">Magnesium</keyword>
<evidence type="ECO:0000313" key="9">
    <source>
        <dbReference type="EMBL" id="KFM19975.1"/>
    </source>
</evidence>
<evidence type="ECO:0000256" key="8">
    <source>
        <dbReference type="HAMAP-Rule" id="MF_00336"/>
    </source>
</evidence>
<dbReference type="GO" id="GO:0004141">
    <property type="term" value="F:dethiobiotin synthase activity"/>
    <property type="evidence" value="ECO:0007669"/>
    <property type="project" value="UniProtKB-UniRule"/>
</dbReference>
<dbReference type="InterPro" id="IPR027417">
    <property type="entry name" value="P-loop_NTPase"/>
</dbReference>
<dbReference type="UniPathway" id="UPA00078">
    <property type="reaction ID" value="UER00161"/>
</dbReference>
<dbReference type="PANTHER" id="PTHR43210">
    <property type="entry name" value="DETHIOBIOTIN SYNTHETASE"/>
    <property type="match status" value="1"/>
</dbReference>
<keyword evidence="3 8" id="KW-0479">Metal-binding</keyword>
<feature type="binding site" evidence="8">
    <location>
        <begin position="20"/>
        <end position="25"/>
    </location>
    <ligand>
        <name>ATP</name>
        <dbReference type="ChEBI" id="CHEBI:30616"/>
    </ligand>
</feature>